<accession>W6MHE2</accession>
<dbReference type="EMBL" id="HG793125">
    <property type="protein sequence ID" value="CDK25083.1"/>
    <property type="molecule type" value="Genomic_DNA"/>
</dbReference>
<dbReference type="GO" id="GO:0015980">
    <property type="term" value="P:energy derivation by oxidation of organic compounds"/>
    <property type="evidence" value="ECO:0007669"/>
    <property type="project" value="UniProtKB-ARBA"/>
</dbReference>
<evidence type="ECO:0000256" key="11">
    <source>
        <dbReference type="ARBA" id="ARBA00049010"/>
    </source>
</evidence>
<keyword evidence="15" id="KW-1185">Reference proteome</keyword>
<feature type="domain" description="FAD/NAD(P)-binding" evidence="12">
    <location>
        <begin position="106"/>
        <end position="449"/>
    </location>
</feature>
<comment type="similarity">
    <text evidence="2">Belongs to the NADH dehydrogenase family.</text>
</comment>
<evidence type="ECO:0000256" key="2">
    <source>
        <dbReference type="ARBA" id="ARBA00005272"/>
    </source>
</evidence>
<dbReference type="STRING" id="1382522.W6MHE2"/>
<dbReference type="GO" id="GO:0005739">
    <property type="term" value="C:mitochondrion"/>
    <property type="evidence" value="ECO:0007669"/>
    <property type="project" value="UniProtKB-SubCell"/>
</dbReference>
<dbReference type="PANTHER" id="PTHR43706:SF47">
    <property type="entry name" value="EXTERNAL NADH-UBIQUINONE OXIDOREDUCTASE 1, MITOCHONDRIAL-RELATED"/>
    <property type="match status" value="1"/>
</dbReference>
<evidence type="ECO:0000256" key="1">
    <source>
        <dbReference type="ARBA" id="ARBA00004173"/>
    </source>
</evidence>
<keyword evidence="9" id="KW-0496">Mitochondrion</keyword>
<dbReference type="InterPro" id="IPR045024">
    <property type="entry name" value="NDH-2"/>
</dbReference>
<dbReference type="Pfam" id="PF22366">
    <property type="entry name" value="NDH2_C"/>
    <property type="match status" value="1"/>
</dbReference>
<comment type="catalytic activity">
    <reaction evidence="11">
        <text>a ubiquinone + NADH + H(+) = a ubiquinol + NAD(+)</text>
        <dbReference type="Rhea" id="RHEA:23152"/>
        <dbReference type="Rhea" id="RHEA-COMP:9565"/>
        <dbReference type="Rhea" id="RHEA-COMP:9566"/>
        <dbReference type="ChEBI" id="CHEBI:15378"/>
        <dbReference type="ChEBI" id="CHEBI:16389"/>
        <dbReference type="ChEBI" id="CHEBI:17976"/>
        <dbReference type="ChEBI" id="CHEBI:57540"/>
        <dbReference type="ChEBI" id="CHEBI:57945"/>
    </reaction>
</comment>
<evidence type="ECO:0000256" key="6">
    <source>
        <dbReference type="ARBA" id="ARBA00022946"/>
    </source>
</evidence>
<dbReference type="GO" id="GO:0050136">
    <property type="term" value="F:NADH dehydrogenase (quinone) (non-electrogenic) activity"/>
    <property type="evidence" value="ECO:0007669"/>
    <property type="project" value="UniProtKB-EC"/>
</dbReference>
<dbReference type="Proteomes" id="UP000019384">
    <property type="component" value="Unassembled WGS sequence"/>
</dbReference>
<dbReference type="Pfam" id="PF07992">
    <property type="entry name" value="Pyr_redox_2"/>
    <property type="match status" value="1"/>
</dbReference>
<evidence type="ECO:0000256" key="5">
    <source>
        <dbReference type="ARBA" id="ARBA00022827"/>
    </source>
</evidence>
<dbReference type="SUPFAM" id="SSF51905">
    <property type="entry name" value="FAD/NAD(P)-binding domain"/>
    <property type="match status" value="2"/>
</dbReference>
<dbReference type="PRINTS" id="PR00368">
    <property type="entry name" value="FADPNR"/>
</dbReference>
<feature type="domain" description="External alternative NADH-ubiquinone oxidoreductase-like C-terminal" evidence="13">
    <location>
        <begin position="499"/>
        <end position="564"/>
    </location>
</feature>
<evidence type="ECO:0000313" key="14">
    <source>
        <dbReference type="EMBL" id="CDK25083.1"/>
    </source>
</evidence>
<reference evidence="14" key="2">
    <citation type="submission" date="2014-02" db="EMBL/GenBank/DDBJ databases">
        <title>Complete DNA sequence of /Kuraishia capsulata/ illustrates novel genomic features among budding yeasts (/Saccharomycotina/).</title>
        <authorList>
            <person name="Morales L."/>
            <person name="Noel B."/>
            <person name="Porcel B."/>
            <person name="Marcet-Houben M."/>
            <person name="Hullo M-F."/>
            <person name="Sacerdot C."/>
            <person name="Tekaia F."/>
            <person name="Leh-Louis V."/>
            <person name="Despons L."/>
            <person name="Khanna V."/>
            <person name="Aury J-M."/>
            <person name="Barbe V."/>
            <person name="Couloux A."/>
            <person name="Labadie K."/>
            <person name="Pelletier E."/>
            <person name="Souciet J-L."/>
            <person name="Boekhout T."/>
            <person name="Gabaldon T."/>
            <person name="Wincker P."/>
            <person name="Dujon B."/>
        </authorList>
    </citation>
    <scope>NUCLEOTIDE SEQUENCE</scope>
    <source>
        <strain evidence="14">CBS 1993</strain>
    </source>
</reference>
<evidence type="ECO:0000256" key="4">
    <source>
        <dbReference type="ARBA" id="ARBA00022630"/>
    </source>
</evidence>
<evidence type="ECO:0000259" key="12">
    <source>
        <dbReference type="Pfam" id="PF07992"/>
    </source>
</evidence>
<keyword evidence="6" id="KW-0809">Transit peptide</keyword>
<dbReference type="InterPro" id="IPR036188">
    <property type="entry name" value="FAD/NAD-bd_sf"/>
</dbReference>
<dbReference type="HOGENOM" id="CLU_021377_1_0_1"/>
<organism evidence="14 15">
    <name type="scientific">Kuraishia capsulata CBS 1993</name>
    <dbReference type="NCBI Taxonomy" id="1382522"/>
    <lineage>
        <taxon>Eukaryota</taxon>
        <taxon>Fungi</taxon>
        <taxon>Dikarya</taxon>
        <taxon>Ascomycota</taxon>
        <taxon>Saccharomycotina</taxon>
        <taxon>Pichiomycetes</taxon>
        <taxon>Pichiales</taxon>
        <taxon>Pichiaceae</taxon>
        <taxon>Kuraishia</taxon>
    </lineage>
</organism>
<evidence type="ECO:0000256" key="3">
    <source>
        <dbReference type="ARBA" id="ARBA00012637"/>
    </source>
</evidence>
<dbReference type="Gene3D" id="3.50.50.100">
    <property type="match status" value="1"/>
</dbReference>
<keyword evidence="7" id="KW-0560">Oxidoreductase</keyword>
<protein>
    <recommendedName>
        <fullName evidence="3">NADH:ubiquinone reductase (non-electrogenic)</fullName>
        <ecNumber evidence="3">1.6.5.9</ecNumber>
    </recommendedName>
</protein>
<evidence type="ECO:0000256" key="9">
    <source>
        <dbReference type="ARBA" id="ARBA00023128"/>
    </source>
</evidence>
<keyword evidence="4" id="KW-0285">Flavoprotein</keyword>
<dbReference type="InterPro" id="IPR054585">
    <property type="entry name" value="NDH2-like_C"/>
</dbReference>
<dbReference type="InterPro" id="IPR023753">
    <property type="entry name" value="FAD/NAD-binding_dom"/>
</dbReference>
<evidence type="ECO:0000259" key="13">
    <source>
        <dbReference type="Pfam" id="PF22366"/>
    </source>
</evidence>
<dbReference type="EC" id="1.6.5.9" evidence="3"/>
<dbReference type="OrthoDB" id="3244603at2759"/>
<comment type="catalytic activity">
    <reaction evidence="10">
        <text>a quinone + NADH + H(+) = a quinol + NAD(+)</text>
        <dbReference type="Rhea" id="RHEA:46160"/>
        <dbReference type="ChEBI" id="CHEBI:15378"/>
        <dbReference type="ChEBI" id="CHEBI:24646"/>
        <dbReference type="ChEBI" id="CHEBI:57540"/>
        <dbReference type="ChEBI" id="CHEBI:57945"/>
        <dbReference type="ChEBI" id="CHEBI:132124"/>
        <dbReference type="EC" id="1.6.5.9"/>
    </reaction>
</comment>
<dbReference type="GeneID" id="34518485"/>
<evidence type="ECO:0000256" key="7">
    <source>
        <dbReference type="ARBA" id="ARBA00023002"/>
    </source>
</evidence>
<gene>
    <name evidence="14" type="ORF">KUCA_T00001050001</name>
</gene>
<sequence length="568" mass="62640">MVSALRVFGTSSRYATRFVSTSRVLSQEAKIVKEASPIAAAPISPPPPPPPKGGRIRSVFKWTWRAALLSALGGTAYVGYQVYKEAHPTEQIPQSDLKPNGNKRKTIVILGSGWGSITTLKHLDTSLYNVIIVSPRNYFLFTPLLPSVPTGTVDVKSITDPVRTVARATPGQVLYLEAEATDVDPVSKKVTIKHKSNSMTFGEAMINEEEPIITTVDYDYLVFGVGAQTTTFGIPGVAENASYLKEAHDAVVIRQKIFNSIEAAQLLPVGSEERKRLLSVVVCGGGPTGVELAAEVKDYIDQDLSRWLPGIEKEMTVTLVEALPNVLNAFNQKLIKYTEEVFKRQELDLRTNTMVKKVDRKNVYAVHKNASGEQESIAIPYGTLVWATGNGPREITKSLASKIEEQKTARRGLLIDAYLKVDGSDSIYALGDCTFTKNPPTAQVAHQEGIFLASHFEKLSKIDDLQYSIKTETEADKLDKLNRRLERAKASLRPFEYVYQGSLAYIGTERAVADLVWGDFSNVSTGGSLTFLFWRSAYVSMILGVRSKILVCFDWLKVGIFGRDCSKE</sequence>
<dbReference type="FunFam" id="3.50.50.100:FF:000007">
    <property type="entry name" value="Rotenone-insensitive NADH-ubiquinone oxidoreductase, mitochondrial"/>
    <property type="match status" value="1"/>
</dbReference>
<keyword evidence="8" id="KW-0520">NAD</keyword>
<comment type="subcellular location">
    <subcellularLocation>
        <location evidence="1">Mitochondrion</location>
    </subcellularLocation>
</comment>
<keyword evidence="5" id="KW-0274">FAD</keyword>
<evidence type="ECO:0000256" key="10">
    <source>
        <dbReference type="ARBA" id="ARBA00047599"/>
    </source>
</evidence>
<dbReference type="RefSeq" id="XP_022457097.1">
    <property type="nucleotide sequence ID" value="XM_022605649.1"/>
</dbReference>
<dbReference type="AlphaFoldDB" id="W6MHE2"/>
<dbReference type="PANTHER" id="PTHR43706">
    <property type="entry name" value="NADH DEHYDROGENASE"/>
    <property type="match status" value="1"/>
</dbReference>
<evidence type="ECO:0000313" key="15">
    <source>
        <dbReference type="Proteomes" id="UP000019384"/>
    </source>
</evidence>
<proteinExistence type="inferred from homology"/>
<name>W6MHE2_9ASCO</name>
<reference evidence="14" key="1">
    <citation type="submission" date="2013-12" db="EMBL/GenBank/DDBJ databases">
        <authorList>
            <person name="Genoscope - CEA"/>
        </authorList>
    </citation>
    <scope>NUCLEOTIDE SEQUENCE</scope>
    <source>
        <strain evidence="14">CBS 1993</strain>
    </source>
</reference>
<evidence type="ECO:0000256" key="8">
    <source>
        <dbReference type="ARBA" id="ARBA00023027"/>
    </source>
</evidence>